<protein>
    <recommendedName>
        <fullName evidence="3">4-alpha-glucanotransferase</fullName>
        <ecNumber evidence="3">2.4.1.25</ecNumber>
    </recommendedName>
    <alternativeName>
        <fullName evidence="7">Amylomaltase</fullName>
    </alternativeName>
    <alternativeName>
        <fullName evidence="8">Disproportionating enzyme</fullName>
    </alternativeName>
</protein>
<sequence>MQFERQSGVFLHITALPGPHGIGDLGEGAHEYIDWLASANQSVWQFCPIGPTASIHGDSPYQSYSAFAGNPLLVSLDTLSEQAYFSLNDVSIDAPDARHEVEYDAVREFKTAALRTAAESFFDEFGPTESFGRFCESQSAWLDDYALFMSLHDALEGAWTEWPEPIRTHESAAVEHYRNELESDIAYRKFVQFVFDRQWRELHQKATDAGVTLVGDLPIYVALDSADVWADPEAFELNDAHQPSAVAGVPPTESDAGQRWGNPLYDWEHLRETNYEWWISRLERLFELVDITRIDHFKGFESFWSIPADADSPGAGEWKSGPGKDFFDTVAARLGQLPFIVEDLGHIDQSLHELRESLNFPGMRVPQYADWCQEGDMYQPMHYPRQCVAYTATHDTNTTVGYYNSLSARQRDCLHYNLGIDGHEINWSLIDAVWRSDAIIAMTTMQDILGLDSHARLNTPGTAVGNWQWRCTSEGLSDALAGRLAALSAEHIRD</sequence>
<dbReference type="InterPro" id="IPR017853">
    <property type="entry name" value="GH"/>
</dbReference>
<dbReference type="GO" id="GO:0004134">
    <property type="term" value="F:4-alpha-glucanotransferase activity"/>
    <property type="evidence" value="ECO:0007669"/>
    <property type="project" value="UniProtKB-EC"/>
</dbReference>
<dbReference type="PANTHER" id="PTHR32438:SF5">
    <property type="entry name" value="4-ALPHA-GLUCANOTRANSFERASE DPE1, CHLOROPLASTIC_AMYLOPLASTIC"/>
    <property type="match status" value="1"/>
</dbReference>
<dbReference type="Gene3D" id="3.20.20.80">
    <property type="entry name" value="Glycosidases"/>
    <property type="match status" value="1"/>
</dbReference>
<dbReference type="GO" id="GO:0005975">
    <property type="term" value="P:carbohydrate metabolic process"/>
    <property type="evidence" value="ECO:0007669"/>
    <property type="project" value="InterPro"/>
</dbReference>
<organism evidence="9">
    <name type="scientific">uncultured haloarchaeon</name>
    <dbReference type="NCBI Taxonomy" id="160804"/>
    <lineage>
        <taxon>Archaea</taxon>
        <taxon>Methanobacteriati</taxon>
        <taxon>Methanobacteriota</taxon>
        <taxon>Stenosarchaea group</taxon>
        <taxon>Halobacteria</taxon>
        <taxon>Halobacteriales</taxon>
        <taxon>Halobacteriaceae</taxon>
        <taxon>environmental samples</taxon>
    </lineage>
</organism>
<name>A5YS70_9EURY</name>
<comment type="similarity">
    <text evidence="2">Belongs to the disproportionating enzyme family.</text>
</comment>
<dbReference type="EMBL" id="EF583985">
    <property type="protein sequence ID" value="ABQ75827.1"/>
    <property type="molecule type" value="Genomic_DNA"/>
</dbReference>
<evidence type="ECO:0000313" key="9">
    <source>
        <dbReference type="EMBL" id="ABQ75827.1"/>
    </source>
</evidence>
<comment type="catalytic activity">
    <reaction evidence="1">
        <text>Transfers a segment of a (1-&gt;4)-alpha-D-glucan to a new position in an acceptor, which may be glucose or a (1-&gt;4)-alpha-D-glucan.</text>
        <dbReference type="EC" id="2.4.1.25"/>
    </reaction>
</comment>
<evidence type="ECO:0000256" key="4">
    <source>
        <dbReference type="ARBA" id="ARBA00022676"/>
    </source>
</evidence>
<keyword evidence="6" id="KW-0119">Carbohydrate metabolism</keyword>
<evidence type="ECO:0000256" key="1">
    <source>
        <dbReference type="ARBA" id="ARBA00000439"/>
    </source>
</evidence>
<evidence type="ECO:0000256" key="8">
    <source>
        <dbReference type="ARBA" id="ARBA00031501"/>
    </source>
</evidence>
<evidence type="ECO:0000256" key="2">
    <source>
        <dbReference type="ARBA" id="ARBA00005684"/>
    </source>
</evidence>
<dbReference type="NCBIfam" id="NF011080">
    <property type="entry name" value="PRK14508.1-3"/>
    <property type="match status" value="1"/>
</dbReference>
<evidence type="ECO:0000256" key="3">
    <source>
        <dbReference type="ARBA" id="ARBA00012560"/>
    </source>
</evidence>
<dbReference type="AlphaFoldDB" id="A5YS70"/>
<proteinExistence type="inferred from homology"/>
<dbReference type="NCBIfam" id="TIGR00217">
    <property type="entry name" value="malQ"/>
    <property type="match status" value="1"/>
</dbReference>
<evidence type="ECO:0000256" key="6">
    <source>
        <dbReference type="ARBA" id="ARBA00023277"/>
    </source>
</evidence>
<reference evidence="9" key="1">
    <citation type="journal article" date="2007" name="ISME J.">
        <title>Genomic plasticity in prokaryotes: the case of the square haloarchaeon.</title>
        <authorList>
            <person name="Cuadros-Orellana S."/>
            <person name="Martin-Cuadrado A.B."/>
            <person name="Legault B."/>
            <person name="D'Auria G."/>
            <person name="Zhaxybayeva O."/>
            <person name="Papke R.T."/>
            <person name="Rodriguez-Valera F."/>
        </authorList>
    </citation>
    <scope>NUCLEOTIDE SEQUENCE</scope>
</reference>
<dbReference type="PANTHER" id="PTHR32438">
    <property type="entry name" value="4-ALPHA-GLUCANOTRANSFERASE DPE1, CHLOROPLASTIC/AMYLOPLASTIC"/>
    <property type="match status" value="1"/>
</dbReference>
<dbReference type="Pfam" id="PF02446">
    <property type="entry name" value="Glyco_hydro_77"/>
    <property type="match status" value="1"/>
</dbReference>
<keyword evidence="4" id="KW-0328">Glycosyltransferase</keyword>
<evidence type="ECO:0000256" key="5">
    <source>
        <dbReference type="ARBA" id="ARBA00022679"/>
    </source>
</evidence>
<dbReference type="EC" id="2.4.1.25" evidence="3"/>
<keyword evidence="5 9" id="KW-0808">Transferase</keyword>
<evidence type="ECO:0000256" key="7">
    <source>
        <dbReference type="ARBA" id="ARBA00031423"/>
    </source>
</evidence>
<accession>A5YS70</accession>
<dbReference type="InterPro" id="IPR003385">
    <property type="entry name" value="Glyco_hydro_77"/>
</dbReference>
<dbReference type="CAZy" id="GH77">
    <property type="family name" value="Glycoside Hydrolase Family 77"/>
</dbReference>
<dbReference type="SUPFAM" id="SSF51445">
    <property type="entry name" value="(Trans)glycosidases"/>
    <property type="match status" value="1"/>
</dbReference>